<evidence type="ECO:0000256" key="7">
    <source>
        <dbReference type="SAM" id="Phobius"/>
    </source>
</evidence>
<dbReference type="InterPro" id="IPR003918">
    <property type="entry name" value="NADH_UbQ_OxRdtase"/>
</dbReference>
<dbReference type="KEGG" id="aman:B6F84_12340"/>
<dbReference type="InterPro" id="IPR001750">
    <property type="entry name" value="ND/Mrp_TM"/>
</dbReference>
<feature type="transmembrane region" description="Helical" evidence="7">
    <location>
        <begin position="374"/>
        <end position="396"/>
    </location>
</feature>
<keyword evidence="6 7" id="KW-0472">Membrane</keyword>
<feature type="transmembrane region" description="Helical" evidence="7">
    <location>
        <begin position="193"/>
        <end position="215"/>
    </location>
</feature>
<comment type="subcellular location">
    <subcellularLocation>
        <location evidence="1">Cell membrane</location>
        <topology evidence="1">Multi-pass membrane protein</topology>
    </subcellularLocation>
</comment>
<feature type="transmembrane region" description="Helical" evidence="7">
    <location>
        <begin position="254"/>
        <end position="271"/>
    </location>
</feature>
<gene>
    <name evidence="9" type="ORF">B6F84_12340</name>
</gene>
<feature type="transmembrane region" description="Helical" evidence="7">
    <location>
        <begin position="98"/>
        <end position="115"/>
    </location>
</feature>
<keyword evidence="3 7" id="KW-0812">Transmembrane</keyword>
<keyword evidence="2" id="KW-1003">Cell membrane</keyword>
<feature type="transmembrane region" description="Helical" evidence="7">
    <location>
        <begin position="6"/>
        <end position="25"/>
    </location>
</feature>
<dbReference type="EMBL" id="CP020477">
    <property type="protein sequence ID" value="ARM76723.1"/>
    <property type="molecule type" value="Genomic_DNA"/>
</dbReference>
<reference evidence="9 10" key="1">
    <citation type="submission" date="2017-03" db="EMBL/GenBank/DDBJ databases">
        <title>Sulfur activation and transportation mechanism of thermophilic Archaea Acidianus manzaensis YN-25.</title>
        <authorList>
            <person name="Ma Y."/>
            <person name="Yang Y."/>
            <person name="Xia J."/>
        </authorList>
    </citation>
    <scope>NUCLEOTIDE SEQUENCE [LARGE SCALE GENOMIC DNA]</scope>
    <source>
        <strain evidence="9 10">YN-25</strain>
    </source>
</reference>
<evidence type="ECO:0000256" key="3">
    <source>
        <dbReference type="ARBA" id="ARBA00022692"/>
    </source>
</evidence>
<evidence type="ECO:0000256" key="1">
    <source>
        <dbReference type="ARBA" id="ARBA00004651"/>
    </source>
</evidence>
<keyword evidence="5" id="KW-0560">Oxidoreductase</keyword>
<organism evidence="9 10">
    <name type="scientific">Acidianus manzaensis</name>
    <dbReference type="NCBI Taxonomy" id="282676"/>
    <lineage>
        <taxon>Archaea</taxon>
        <taxon>Thermoproteota</taxon>
        <taxon>Thermoprotei</taxon>
        <taxon>Sulfolobales</taxon>
        <taxon>Sulfolobaceae</taxon>
        <taxon>Acidianus</taxon>
    </lineage>
</organism>
<dbReference type="GO" id="GO:0042773">
    <property type="term" value="P:ATP synthesis coupled electron transport"/>
    <property type="evidence" value="ECO:0007669"/>
    <property type="project" value="InterPro"/>
</dbReference>
<evidence type="ECO:0000259" key="8">
    <source>
        <dbReference type="Pfam" id="PF00361"/>
    </source>
</evidence>
<feature type="transmembrane region" description="Helical" evidence="7">
    <location>
        <begin position="37"/>
        <end position="59"/>
    </location>
</feature>
<name>A0A1W6K2F4_9CREN</name>
<dbReference type="PRINTS" id="PR01437">
    <property type="entry name" value="NUOXDRDTASE4"/>
</dbReference>
<evidence type="ECO:0000256" key="2">
    <source>
        <dbReference type="ARBA" id="ARBA00022475"/>
    </source>
</evidence>
<feature type="transmembrane region" description="Helical" evidence="7">
    <location>
        <begin position="227"/>
        <end position="248"/>
    </location>
</feature>
<evidence type="ECO:0000256" key="5">
    <source>
        <dbReference type="ARBA" id="ARBA00023002"/>
    </source>
</evidence>
<keyword evidence="10" id="KW-1185">Reference proteome</keyword>
<proteinExistence type="predicted"/>
<dbReference type="Proteomes" id="UP000193404">
    <property type="component" value="Chromosome"/>
</dbReference>
<dbReference type="GO" id="GO:0005886">
    <property type="term" value="C:plasma membrane"/>
    <property type="evidence" value="ECO:0007669"/>
    <property type="project" value="UniProtKB-SubCell"/>
</dbReference>
<feature type="transmembrane region" description="Helical" evidence="7">
    <location>
        <begin position="416"/>
        <end position="439"/>
    </location>
</feature>
<dbReference type="GO" id="GO:0016491">
    <property type="term" value="F:oxidoreductase activity"/>
    <property type="evidence" value="ECO:0007669"/>
    <property type="project" value="UniProtKB-KW"/>
</dbReference>
<dbReference type="Pfam" id="PF00361">
    <property type="entry name" value="Proton_antipo_M"/>
    <property type="match status" value="1"/>
</dbReference>
<dbReference type="NCBIfam" id="NF005042">
    <property type="entry name" value="PRK06458.1-2"/>
    <property type="match status" value="1"/>
</dbReference>
<dbReference type="STRING" id="282676.B6F84_12340"/>
<evidence type="ECO:0000256" key="4">
    <source>
        <dbReference type="ARBA" id="ARBA00022989"/>
    </source>
</evidence>
<dbReference type="PANTHER" id="PTHR42682">
    <property type="entry name" value="HYDROGENASE-4 COMPONENT F"/>
    <property type="match status" value="1"/>
</dbReference>
<feature type="transmembrane region" description="Helical" evidence="7">
    <location>
        <begin position="292"/>
        <end position="312"/>
    </location>
</feature>
<evidence type="ECO:0000256" key="6">
    <source>
        <dbReference type="ARBA" id="ARBA00023136"/>
    </source>
</evidence>
<protein>
    <submittedName>
        <fullName evidence="9">Oxidoreductase</fullName>
    </submittedName>
</protein>
<dbReference type="InterPro" id="IPR052175">
    <property type="entry name" value="ComplexI-like_HydComp"/>
</dbReference>
<sequence length="440" mass="49001">MKSLESDLIICLIIIPLIANVFFFFKYIKYSTITASVFDIFISLYLLLFHVTVSNSLFFINDITIYFIIMVSSIYLLSSLFSINYLKGIKTKISEREYFLLLNFFTSSMFFALSINNIGLMWVGIEATTISTILLVVTEGTEASLEAGWRYTILVSAGVTFAFISVILIYYSFHTLSISTLLEERNSSLILKLASAIALVGFGTKVGVFPVNTWLPDAHSEAPAPISAMFSGVLLPVALYVLYIIYLISPLPILYSWFAIISIIVASIMMASQTNFKRLFAYSTIENMNLALLGFTYGSLTGAIILLISHAFGKAGAFYSSGSIFKMVGDKKIDEYGLWRLKFIPHSLLLSSLAVTGTPPFGTFIGEFLILSRILAFSTLQFILLIIFLAIVFISINFHISKMIFKGQRNLSEDKVMGIISLVSSVISLGIGIYILWWVI</sequence>
<evidence type="ECO:0000313" key="9">
    <source>
        <dbReference type="EMBL" id="ARM76723.1"/>
    </source>
</evidence>
<dbReference type="GO" id="GO:0008137">
    <property type="term" value="F:NADH dehydrogenase (ubiquinone) activity"/>
    <property type="evidence" value="ECO:0007669"/>
    <property type="project" value="InterPro"/>
</dbReference>
<accession>A0A1W6K2F4</accession>
<dbReference type="PANTHER" id="PTHR42682:SF5">
    <property type="entry name" value="HYDROGENASE-4 COMPONENT F"/>
    <property type="match status" value="1"/>
</dbReference>
<feature type="domain" description="NADH:quinone oxidoreductase/Mrp antiporter transmembrane" evidence="8">
    <location>
        <begin position="117"/>
        <end position="389"/>
    </location>
</feature>
<evidence type="ECO:0000313" key="10">
    <source>
        <dbReference type="Proteomes" id="UP000193404"/>
    </source>
</evidence>
<feature type="transmembrane region" description="Helical" evidence="7">
    <location>
        <begin position="65"/>
        <end position="86"/>
    </location>
</feature>
<feature type="transmembrane region" description="Helical" evidence="7">
    <location>
        <begin position="151"/>
        <end position="173"/>
    </location>
</feature>
<keyword evidence="4 7" id="KW-1133">Transmembrane helix</keyword>
<dbReference type="AlphaFoldDB" id="A0A1W6K2F4"/>